<feature type="region of interest" description="Disordered" evidence="10">
    <location>
        <begin position="114"/>
        <end position="141"/>
    </location>
</feature>
<feature type="compositionally biased region" description="Pro residues" evidence="10">
    <location>
        <begin position="85"/>
        <end position="95"/>
    </location>
</feature>
<dbReference type="SUPFAM" id="SSF57667">
    <property type="entry name" value="beta-beta-alpha zinc fingers"/>
    <property type="match status" value="1"/>
</dbReference>
<feature type="domain" description="C2H2-type" evidence="11">
    <location>
        <begin position="265"/>
        <end position="292"/>
    </location>
</feature>
<proteinExistence type="predicted"/>
<dbReference type="GO" id="GO:0008270">
    <property type="term" value="F:zinc ion binding"/>
    <property type="evidence" value="ECO:0007669"/>
    <property type="project" value="UniProtKB-KW"/>
</dbReference>
<name>G4TGY2_SERID</name>
<keyword evidence="6" id="KW-0805">Transcription regulation</keyword>
<dbReference type="PROSITE" id="PS00028">
    <property type="entry name" value="ZINC_FINGER_C2H2_1"/>
    <property type="match status" value="1"/>
</dbReference>
<evidence type="ECO:0000256" key="1">
    <source>
        <dbReference type="ARBA" id="ARBA00004123"/>
    </source>
</evidence>
<dbReference type="Proteomes" id="UP000007148">
    <property type="component" value="Unassembled WGS sequence"/>
</dbReference>
<evidence type="ECO:0000256" key="3">
    <source>
        <dbReference type="ARBA" id="ARBA00022737"/>
    </source>
</evidence>
<dbReference type="HOGENOM" id="CLU_797200_0_0_1"/>
<dbReference type="InterPro" id="IPR051061">
    <property type="entry name" value="Zinc_finger_trans_reg"/>
</dbReference>
<keyword evidence="13" id="KW-1185">Reference proteome</keyword>
<dbReference type="PANTHER" id="PTHR46179:SF13">
    <property type="entry name" value="C2H2-TYPE DOMAIN-CONTAINING PROTEIN"/>
    <property type="match status" value="1"/>
</dbReference>
<dbReference type="OrthoDB" id="8922241at2759"/>
<evidence type="ECO:0000256" key="4">
    <source>
        <dbReference type="ARBA" id="ARBA00022771"/>
    </source>
</evidence>
<evidence type="ECO:0000313" key="13">
    <source>
        <dbReference type="Proteomes" id="UP000007148"/>
    </source>
</evidence>
<feature type="domain" description="C2H2-type" evidence="11">
    <location>
        <begin position="293"/>
        <end position="321"/>
    </location>
</feature>
<dbReference type="SMART" id="SM00355">
    <property type="entry name" value="ZnF_C2H2"/>
    <property type="match status" value="2"/>
</dbReference>
<evidence type="ECO:0000256" key="8">
    <source>
        <dbReference type="ARBA" id="ARBA00023242"/>
    </source>
</evidence>
<evidence type="ECO:0000256" key="9">
    <source>
        <dbReference type="PROSITE-ProRule" id="PRU00042"/>
    </source>
</evidence>
<comment type="caution">
    <text evidence="12">The sequence shown here is derived from an EMBL/GenBank/DDBJ whole genome shotgun (WGS) entry which is preliminary data.</text>
</comment>
<dbReference type="EMBL" id="CAFZ01000087">
    <property type="protein sequence ID" value="CCA70576.1"/>
    <property type="molecule type" value="Genomic_DNA"/>
</dbReference>
<keyword evidence="3" id="KW-0677">Repeat</keyword>
<dbReference type="PANTHER" id="PTHR46179">
    <property type="entry name" value="ZINC FINGER PROTEIN"/>
    <property type="match status" value="1"/>
</dbReference>
<sequence>MAPQRRSARLQETETEETQSVEAGTSKKVPKSINRPVIYVRQRSNPASRNSSPAPPTIPTPPWLHSPLPSQSGSEHDNSIITTPHPAPEPAPPSATPVTPAGIKNTIMRADPQFAKTSDPGLLLRGVGPDDFDGTPPPRAEAFQSRARSMSPPEEDLEVLQAAGVVNGTMVPLGPLTCTTLSLHDAMMLRMQLQHDTHRLNVLGEVLKSMQELKMPHHDMVWNLLLVTEGGYNCPFPQCSRHQEGWTRADRTRAHIYADHLLIRYKCDKCNSYFKREQDFNIHVASHDKQPAFECPVCNKSFPKKFNLNRHLRQIHDYKPTTKTQSSQALQQQQQTPRVGPVPPPPAA</sequence>
<dbReference type="PROSITE" id="PS50157">
    <property type="entry name" value="ZINC_FINGER_C2H2_2"/>
    <property type="match status" value="2"/>
</dbReference>
<reference evidence="12 13" key="1">
    <citation type="journal article" date="2011" name="PLoS Pathog.">
        <title>Endophytic Life Strategies Decoded by Genome and Transcriptome Analyses of the Mutualistic Root Symbiont Piriformospora indica.</title>
        <authorList>
            <person name="Zuccaro A."/>
            <person name="Lahrmann U."/>
            <person name="Guldener U."/>
            <person name="Langen G."/>
            <person name="Pfiffi S."/>
            <person name="Biedenkopf D."/>
            <person name="Wong P."/>
            <person name="Samans B."/>
            <person name="Grimm C."/>
            <person name="Basiewicz M."/>
            <person name="Murat C."/>
            <person name="Martin F."/>
            <person name="Kogel K.H."/>
        </authorList>
    </citation>
    <scope>NUCLEOTIDE SEQUENCE [LARGE SCALE GENOMIC DNA]</scope>
    <source>
        <strain evidence="12 13">DSM 11827</strain>
    </source>
</reference>
<keyword evidence="5" id="KW-0862">Zinc</keyword>
<keyword evidence="7" id="KW-0804">Transcription</keyword>
<dbReference type="InterPro" id="IPR036236">
    <property type="entry name" value="Znf_C2H2_sf"/>
</dbReference>
<dbReference type="GO" id="GO:0005634">
    <property type="term" value="C:nucleus"/>
    <property type="evidence" value="ECO:0007669"/>
    <property type="project" value="UniProtKB-SubCell"/>
</dbReference>
<feature type="compositionally biased region" description="Low complexity" evidence="10">
    <location>
        <begin position="43"/>
        <end position="52"/>
    </location>
</feature>
<evidence type="ECO:0000256" key="7">
    <source>
        <dbReference type="ARBA" id="ARBA00023163"/>
    </source>
</evidence>
<gene>
    <name evidence="12" type="ORF">PIIN_04513</name>
</gene>
<dbReference type="GO" id="GO:0006357">
    <property type="term" value="P:regulation of transcription by RNA polymerase II"/>
    <property type="evidence" value="ECO:0007669"/>
    <property type="project" value="TreeGrafter"/>
</dbReference>
<dbReference type="Gene3D" id="3.30.160.60">
    <property type="entry name" value="Classic Zinc Finger"/>
    <property type="match status" value="1"/>
</dbReference>
<evidence type="ECO:0000313" key="12">
    <source>
        <dbReference type="EMBL" id="CCA70576.1"/>
    </source>
</evidence>
<accession>G4TGY2</accession>
<evidence type="ECO:0000256" key="2">
    <source>
        <dbReference type="ARBA" id="ARBA00022723"/>
    </source>
</evidence>
<dbReference type="FunFam" id="3.30.160.60:FF:000145">
    <property type="entry name" value="Zinc finger protein 574"/>
    <property type="match status" value="1"/>
</dbReference>
<feature type="region of interest" description="Disordered" evidence="10">
    <location>
        <begin position="1"/>
        <end position="101"/>
    </location>
</feature>
<keyword evidence="2" id="KW-0479">Metal-binding</keyword>
<comment type="subcellular location">
    <subcellularLocation>
        <location evidence="1">Nucleus</location>
    </subcellularLocation>
</comment>
<dbReference type="Pfam" id="PF00096">
    <property type="entry name" value="zf-C2H2"/>
    <property type="match status" value="1"/>
</dbReference>
<protein>
    <recommendedName>
        <fullName evidence="11">C2H2-type domain-containing protein</fullName>
    </recommendedName>
</protein>
<evidence type="ECO:0000256" key="5">
    <source>
        <dbReference type="ARBA" id="ARBA00022833"/>
    </source>
</evidence>
<dbReference type="AlphaFoldDB" id="G4TGY2"/>
<organism evidence="12 13">
    <name type="scientific">Serendipita indica (strain DSM 11827)</name>
    <name type="common">Root endophyte fungus</name>
    <name type="synonym">Piriformospora indica</name>
    <dbReference type="NCBI Taxonomy" id="1109443"/>
    <lineage>
        <taxon>Eukaryota</taxon>
        <taxon>Fungi</taxon>
        <taxon>Dikarya</taxon>
        <taxon>Basidiomycota</taxon>
        <taxon>Agaricomycotina</taxon>
        <taxon>Agaricomycetes</taxon>
        <taxon>Sebacinales</taxon>
        <taxon>Serendipitaceae</taxon>
        <taxon>Serendipita</taxon>
    </lineage>
</organism>
<feature type="compositionally biased region" description="Low complexity" evidence="10">
    <location>
        <begin position="321"/>
        <end position="339"/>
    </location>
</feature>
<dbReference type="InterPro" id="IPR013087">
    <property type="entry name" value="Znf_C2H2_type"/>
</dbReference>
<feature type="compositionally biased region" description="Pro residues" evidence="10">
    <location>
        <begin position="53"/>
        <end position="64"/>
    </location>
</feature>
<keyword evidence="8" id="KW-0539">Nucleus</keyword>
<feature type="region of interest" description="Disordered" evidence="10">
    <location>
        <begin position="320"/>
        <end position="348"/>
    </location>
</feature>
<keyword evidence="4 9" id="KW-0863">Zinc-finger</keyword>
<evidence type="ECO:0000256" key="6">
    <source>
        <dbReference type="ARBA" id="ARBA00023015"/>
    </source>
</evidence>
<evidence type="ECO:0000256" key="10">
    <source>
        <dbReference type="SAM" id="MobiDB-lite"/>
    </source>
</evidence>
<dbReference type="InParanoid" id="G4TGY2"/>
<evidence type="ECO:0000259" key="11">
    <source>
        <dbReference type="PROSITE" id="PS50157"/>
    </source>
</evidence>